<evidence type="ECO:0000313" key="5">
    <source>
        <dbReference type="Proteomes" id="UP001065549"/>
    </source>
</evidence>
<dbReference type="EMBL" id="JAOSHN010000005">
    <property type="protein sequence ID" value="MCU7379497.1"/>
    <property type="molecule type" value="Genomic_DNA"/>
</dbReference>
<dbReference type="Pfam" id="PF00171">
    <property type="entry name" value="Aldedh"/>
    <property type="match status" value="1"/>
</dbReference>
<accession>A0A9J6QQJ5</accession>
<sequence length="458" mass="49517">MDEKAMSQEYIGGFIERARKAQAEFEKMTQDQVDLAVKTVGKVVYDNAEYLAEIAVEETGMGNVPDKIAKNKQKSKIVWNNLKGKKSRGILDTDENTGITRIAKPIGVAAAITPCTNPIVTPMSNAMFALKCGNAIIITPHHKAQKCSTKTVEMINAQLSKLGYPEHLIQILDQHSRENTRNLISSADIVIATGGAGMVNAAYSSGRPALGVGAGNVQCIIDEGYDYKEAVPKIIAGRTFDYGIICSGEQSVICPEKDYDAIMAEFEAGGAYVVKDPKELEGVREALFQDGKPNRHSVGQSPEKIAELAGIELPEGTKIIVAQADGTALTDALGGEKMAPVIAAYKYKTLDEGINIARENLEKEGKGHSVSFHSDSEDHIRHVGEELCVSRFVINQVCASSAGGSFYNGLAPTNTLGCGSWGHNSISENLDYKHLMNVSRIARYMPNNHVPSDEELWG</sequence>
<dbReference type="SUPFAM" id="SSF53720">
    <property type="entry name" value="ALDH-like"/>
    <property type="match status" value="1"/>
</dbReference>
<dbReference type="InterPro" id="IPR016162">
    <property type="entry name" value="Ald_DH_N"/>
</dbReference>
<dbReference type="InterPro" id="IPR016161">
    <property type="entry name" value="Ald_DH/histidinol_DH"/>
</dbReference>
<evidence type="ECO:0000313" key="3">
    <source>
        <dbReference type="EMBL" id="MCU7376948.1"/>
    </source>
</evidence>
<dbReference type="InterPro" id="IPR016163">
    <property type="entry name" value="Ald_DH_C"/>
</dbReference>
<proteinExistence type="predicted"/>
<evidence type="ECO:0000256" key="1">
    <source>
        <dbReference type="ARBA" id="ARBA00023002"/>
    </source>
</evidence>
<organism evidence="4 5">
    <name type="scientific">Hominibacterium faecale</name>
    <dbReference type="NCBI Taxonomy" id="2839743"/>
    <lineage>
        <taxon>Bacteria</taxon>
        <taxon>Bacillati</taxon>
        <taxon>Bacillota</taxon>
        <taxon>Clostridia</taxon>
        <taxon>Peptostreptococcales</taxon>
        <taxon>Anaerovoracaceae</taxon>
        <taxon>Hominibacterium</taxon>
    </lineage>
</organism>
<protein>
    <submittedName>
        <fullName evidence="4">Aldehyde dehydrogenase family protein</fullName>
    </submittedName>
</protein>
<dbReference type="Gene3D" id="3.40.605.10">
    <property type="entry name" value="Aldehyde Dehydrogenase, Chain A, domain 1"/>
    <property type="match status" value="1"/>
</dbReference>
<keyword evidence="1" id="KW-0560">Oxidoreductase</keyword>
<dbReference type="CDD" id="cd07122">
    <property type="entry name" value="ALDH_F20_ACDH"/>
    <property type="match status" value="1"/>
</dbReference>
<dbReference type="GO" id="GO:0016620">
    <property type="term" value="F:oxidoreductase activity, acting on the aldehyde or oxo group of donors, NAD or NADP as acceptor"/>
    <property type="evidence" value="ECO:0007669"/>
    <property type="project" value="InterPro"/>
</dbReference>
<comment type="caution">
    <text evidence="4">The sequence shown here is derived from an EMBL/GenBank/DDBJ whole genome shotgun (WGS) entry which is preliminary data.</text>
</comment>
<feature type="domain" description="Aldehyde dehydrogenase" evidence="2">
    <location>
        <begin position="7"/>
        <end position="268"/>
    </location>
</feature>
<dbReference type="AlphaFoldDB" id="A0A9J6QQJ5"/>
<gene>
    <name evidence="3" type="ORF">OBO34_01110</name>
    <name evidence="4" type="ORF">OBO34_14205</name>
</gene>
<name>A0A9J6QQJ5_9FIRM</name>
<dbReference type="PANTHER" id="PTHR11699">
    <property type="entry name" value="ALDEHYDE DEHYDROGENASE-RELATED"/>
    <property type="match status" value="1"/>
</dbReference>
<evidence type="ECO:0000313" key="4">
    <source>
        <dbReference type="EMBL" id="MCU7379497.1"/>
    </source>
</evidence>
<evidence type="ECO:0000259" key="2">
    <source>
        <dbReference type="Pfam" id="PF00171"/>
    </source>
</evidence>
<keyword evidence="5" id="KW-1185">Reference proteome</keyword>
<dbReference type="Gene3D" id="3.40.309.10">
    <property type="entry name" value="Aldehyde Dehydrogenase, Chain A, domain 2"/>
    <property type="match status" value="1"/>
</dbReference>
<dbReference type="Proteomes" id="UP001065549">
    <property type="component" value="Unassembled WGS sequence"/>
</dbReference>
<dbReference type="InterPro" id="IPR015590">
    <property type="entry name" value="Aldehyde_DH_dom"/>
</dbReference>
<reference evidence="4" key="1">
    <citation type="submission" date="2022-09" db="EMBL/GenBank/DDBJ databases">
        <title>Culturomic study of gut microbiota in children with autism spectrum disorder.</title>
        <authorList>
            <person name="Efimov B.A."/>
            <person name="Chaplin A.V."/>
            <person name="Sokolova S.R."/>
            <person name="Pikina A.P."/>
            <person name="Korzhanova M."/>
            <person name="Belova V."/>
            <person name="Korostin D."/>
        </authorList>
    </citation>
    <scope>NUCLEOTIDE SEQUENCE</scope>
    <source>
        <strain evidence="4">ASD5510</strain>
    </source>
</reference>
<dbReference type="EMBL" id="JAOSHN010000001">
    <property type="protein sequence ID" value="MCU7376948.1"/>
    <property type="molecule type" value="Genomic_DNA"/>
</dbReference>